<feature type="chain" id="PRO_5001473756" evidence="1">
    <location>
        <begin position="22"/>
        <end position="201"/>
    </location>
</feature>
<sequence length="201" mass="23073">MLRLHHFFCLLLVWYPACTVGLLTPTDRFSIFEQLSLHQSYIDHSLTCDNAKLYASLYWPEGSFRVIDPNRDATMTGEREIRSNYDYAHSVFPLSRWRHSVGAFEISDGPLPNYPSPLSNNSAGGNERAYVHWNWRVDWRANTTGVVSTGTYDDVFEKRNGEWKVLAKVSRDDANWPLYLFEPYVVSQAATYQSSCGDTSL</sequence>
<dbReference type="InterPro" id="IPR032710">
    <property type="entry name" value="NTF2-like_dom_sf"/>
</dbReference>
<keyword evidence="1" id="KW-0732">Signal</keyword>
<dbReference type="HOGENOM" id="CLU_1360703_0_0_1"/>
<evidence type="ECO:0000313" key="3">
    <source>
        <dbReference type="Proteomes" id="UP000030151"/>
    </source>
</evidence>
<reference evidence="2 3" key="1">
    <citation type="submission" date="2014-02" db="EMBL/GenBank/DDBJ databases">
        <title>The genome sequence of the entomopathogenic fungus Metarhizium robertsii ARSEF 2575.</title>
        <authorList>
            <person name="Giuliano Garisto Donzelli B."/>
            <person name="Roe B.A."/>
            <person name="Macmil S.L."/>
            <person name="Krasnoff S.B."/>
            <person name="Gibson D.M."/>
        </authorList>
    </citation>
    <scope>NUCLEOTIDE SEQUENCE [LARGE SCALE GENOMIC DNA]</scope>
    <source>
        <strain evidence="2 3">ARSEF 2575</strain>
    </source>
</reference>
<dbReference type="SUPFAM" id="SSF54427">
    <property type="entry name" value="NTF2-like"/>
    <property type="match status" value="1"/>
</dbReference>
<dbReference type="Proteomes" id="UP000030151">
    <property type="component" value="Unassembled WGS sequence"/>
</dbReference>
<proteinExistence type="predicted"/>
<comment type="caution">
    <text evidence="2">The sequence shown here is derived from an EMBL/GenBank/DDBJ whole genome shotgun (WGS) entry which is preliminary data.</text>
</comment>
<evidence type="ECO:0000256" key="1">
    <source>
        <dbReference type="SAM" id="SignalP"/>
    </source>
</evidence>
<organism evidence="2 3">
    <name type="scientific">Metarhizium robertsii</name>
    <dbReference type="NCBI Taxonomy" id="568076"/>
    <lineage>
        <taxon>Eukaryota</taxon>
        <taxon>Fungi</taxon>
        <taxon>Dikarya</taxon>
        <taxon>Ascomycota</taxon>
        <taxon>Pezizomycotina</taxon>
        <taxon>Sordariomycetes</taxon>
        <taxon>Hypocreomycetidae</taxon>
        <taxon>Hypocreales</taxon>
        <taxon>Clavicipitaceae</taxon>
        <taxon>Metarhizium</taxon>
    </lineage>
</organism>
<name>A0A014QXS0_9HYPO</name>
<feature type="signal peptide" evidence="1">
    <location>
        <begin position="1"/>
        <end position="21"/>
    </location>
</feature>
<dbReference type="OrthoDB" id="4931893at2759"/>
<dbReference type="AlphaFoldDB" id="A0A014QXS0"/>
<evidence type="ECO:0000313" key="2">
    <source>
        <dbReference type="EMBL" id="EXU99410.1"/>
    </source>
</evidence>
<accession>A0A014QXS0</accession>
<protein>
    <submittedName>
        <fullName evidence="2">SnoaL-like domain protein</fullName>
    </submittedName>
</protein>
<dbReference type="Gene3D" id="3.10.450.50">
    <property type="match status" value="1"/>
</dbReference>
<dbReference type="EMBL" id="JELW01000019">
    <property type="protein sequence ID" value="EXU99410.1"/>
    <property type="molecule type" value="Genomic_DNA"/>
</dbReference>
<gene>
    <name evidence="2" type="ORF">X797_007546</name>
</gene>